<sequence>MRYFRMSEVTDDLFDSFRNTYLAIESVLSEIEPMRAGRSRRGWESEEDWFKRALRTASAHVPVRKFAPSPDLGDPIHAIWLELCEQLRHATFHAKTARNPLLPQDGFSRSRILEARQRYARLYLSLAGTLFRAQLGRGETGIGPAVQRAVAETQAEQMVVAFADDPTPVVEGDELISPAHGTVQPLPTQSELAGNRLEVQAEARVSDLVPGAAVGRFGAVDKDTGKALIFDGLEGRLALDGFDRCQVRLSLGVTGHPGLKSDFGS</sequence>
<accession>A0A3N0GY39</accession>
<dbReference type="Proteomes" id="UP000279994">
    <property type="component" value="Unassembled WGS sequence"/>
</dbReference>
<keyword evidence="2" id="KW-1185">Reference proteome</keyword>
<name>A0A3N0GY39_9ACTN</name>
<dbReference type="EMBL" id="RJSF01000003">
    <property type="protein sequence ID" value="RNM17367.1"/>
    <property type="molecule type" value="Genomic_DNA"/>
</dbReference>
<comment type="caution">
    <text evidence="1">The sequence shown here is derived from an EMBL/GenBank/DDBJ whole genome shotgun (WGS) entry which is preliminary data.</text>
</comment>
<proteinExistence type="predicted"/>
<organism evidence="1 2">
    <name type="scientific">Nocardioides pocheonensis</name>
    <dbReference type="NCBI Taxonomy" id="661485"/>
    <lineage>
        <taxon>Bacteria</taxon>
        <taxon>Bacillati</taxon>
        <taxon>Actinomycetota</taxon>
        <taxon>Actinomycetes</taxon>
        <taxon>Propionibacteriales</taxon>
        <taxon>Nocardioidaceae</taxon>
        <taxon>Nocardioides</taxon>
    </lineage>
</organism>
<protein>
    <submittedName>
        <fullName evidence="1">Uncharacterized protein</fullName>
    </submittedName>
</protein>
<dbReference type="AlphaFoldDB" id="A0A3N0GY39"/>
<evidence type="ECO:0000313" key="1">
    <source>
        <dbReference type="EMBL" id="RNM17367.1"/>
    </source>
</evidence>
<reference evidence="1 2" key="1">
    <citation type="submission" date="2018-11" db="EMBL/GenBank/DDBJ databases">
        <authorList>
            <person name="Li F."/>
        </authorList>
    </citation>
    <scope>NUCLEOTIDE SEQUENCE [LARGE SCALE GENOMIC DNA]</scope>
    <source>
        <strain evidence="1 2">Gsoil 818</strain>
    </source>
</reference>
<gene>
    <name evidence="1" type="ORF">EFL26_00835</name>
</gene>
<evidence type="ECO:0000313" key="2">
    <source>
        <dbReference type="Proteomes" id="UP000279994"/>
    </source>
</evidence>